<organism evidence="1 2">
    <name type="scientific">Vigna mungo</name>
    <name type="common">Black gram</name>
    <name type="synonym">Phaseolus mungo</name>
    <dbReference type="NCBI Taxonomy" id="3915"/>
    <lineage>
        <taxon>Eukaryota</taxon>
        <taxon>Viridiplantae</taxon>
        <taxon>Streptophyta</taxon>
        <taxon>Embryophyta</taxon>
        <taxon>Tracheophyta</taxon>
        <taxon>Spermatophyta</taxon>
        <taxon>Magnoliopsida</taxon>
        <taxon>eudicotyledons</taxon>
        <taxon>Gunneridae</taxon>
        <taxon>Pentapetalae</taxon>
        <taxon>rosids</taxon>
        <taxon>fabids</taxon>
        <taxon>Fabales</taxon>
        <taxon>Fabaceae</taxon>
        <taxon>Papilionoideae</taxon>
        <taxon>50 kb inversion clade</taxon>
        <taxon>NPAAA clade</taxon>
        <taxon>indigoferoid/millettioid clade</taxon>
        <taxon>Phaseoleae</taxon>
        <taxon>Vigna</taxon>
    </lineage>
</organism>
<reference evidence="1 2" key="1">
    <citation type="journal article" date="2023" name="Life. Sci Alliance">
        <title>Evolutionary insights into 3D genome organization and epigenetic landscape of Vigna mungo.</title>
        <authorList>
            <person name="Junaid A."/>
            <person name="Singh B."/>
            <person name="Bhatia S."/>
        </authorList>
    </citation>
    <scope>NUCLEOTIDE SEQUENCE [LARGE SCALE GENOMIC DNA]</scope>
    <source>
        <strain evidence="1">Urdbean</strain>
    </source>
</reference>
<keyword evidence="2" id="KW-1185">Reference proteome</keyword>
<evidence type="ECO:0000313" key="2">
    <source>
        <dbReference type="Proteomes" id="UP001374535"/>
    </source>
</evidence>
<accession>A0AAQ3MDP8</accession>
<proteinExistence type="predicted"/>
<dbReference type="EMBL" id="CP144690">
    <property type="protein sequence ID" value="WVY89257.1"/>
    <property type="molecule type" value="Genomic_DNA"/>
</dbReference>
<sequence length="255" mass="27854">MGQASWALRPDELGFLGQCGNWACGPIWKLGFGGQYENWALGPGELGLWANMEIGLVGQYGNCALEASKLGLGASVETGLCGPGKLGFGPVETRLEGPVWKLGLGASVENGLRGQCRNWAWWASVENWALWARQAGLWGQCGNWALLARQARLWGQVKLGLGAGMILKRMRAGWSGLEGWDRHVGTTNPKGDVICLGFESMKIRMKISNGIRKAAPVLGLWIDEFQGEDAWDHPTSVREDNFGQVNLPQCEGFYY</sequence>
<dbReference type="AlphaFoldDB" id="A0AAQ3MDP8"/>
<evidence type="ECO:0000313" key="1">
    <source>
        <dbReference type="EMBL" id="WVY89257.1"/>
    </source>
</evidence>
<dbReference type="Proteomes" id="UP001374535">
    <property type="component" value="Chromosome 11"/>
</dbReference>
<gene>
    <name evidence="1" type="ORF">V8G54_034771</name>
</gene>
<name>A0AAQ3MDP8_VIGMU</name>
<protein>
    <submittedName>
        <fullName evidence="1">Uncharacterized protein</fullName>
    </submittedName>
</protein>